<proteinExistence type="predicted"/>
<gene>
    <name evidence="2" type="ORF">J5U18_11665</name>
</gene>
<evidence type="ECO:0000313" key="2">
    <source>
        <dbReference type="EMBL" id="MBP3944202.1"/>
    </source>
</evidence>
<evidence type="ECO:0000313" key="3">
    <source>
        <dbReference type="Proteomes" id="UP000679691"/>
    </source>
</evidence>
<organism evidence="2 3">
    <name type="scientific">Rhinopithecimicrobium faecis</name>
    <dbReference type="NCBI Taxonomy" id="2820698"/>
    <lineage>
        <taxon>Bacteria</taxon>
        <taxon>Pseudomonadati</taxon>
        <taxon>Bacteroidota</taxon>
        <taxon>Sphingobacteriia</taxon>
        <taxon>Sphingobacteriales</taxon>
        <taxon>Sphingobacteriaceae</taxon>
        <taxon>Rhinopithecimicrobium</taxon>
    </lineage>
</organism>
<feature type="chain" id="PRO_5035857325" evidence="1">
    <location>
        <begin position="25"/>
        <end position="93"/>
    </location>
</feature>
<name>A0A8T4HB14_9SPHI</name>
<keyword evidence="1" id="KW-0732">Signal</keyword>
<dbReference type="AlphaFoldDB" id="A0A8T4HB14"/>
<evidence type="ECO:0000256" key="1">
    <source>
        <dbReference type="SAM" id="SignalP"/>
    </source>
</evidence>
<dbReference type="EMBL" id="JAGKSB010000014">
    <property type="protein sequence ID" value="MBP3944202.1"/>
    <property type="molecule type" value="Genomic_DNA"/>
</dbReference>
<accession>A0A8T4HB14</accession>
<dbReference type="Proteomes" id="UP000679691">
    <property type="component" value="Unassembled WGS sequence"/>
</dbReference>
<feature type="signal peptide" evidence="1">
    <location>
        <begin position="1"/>
        <end position="24"/>
    </location>
</feature>
<reference evidence="2" key="1">
    <citation type="submission" date="2021-03" db="EMBL/GenBank/DDBJ databases">
        <authorList>
            <person name="Lu T."/>
            <person name="Wang Q."/>
            <person name="Han X."/>
        </authorList>
    </citation>
    <scope>NUCLEOTIDE SEQUENCE</scope>
    <source>
        <strain evidence="2">WQ 2009</strain>
    </source>
</reference>
<protein>
    <submittedName>
        <fullName evidence="2">Uncharacterized protein</fullName>
    </submittedName>
</protein>
<comment type="caution">
    <text evidence="2">The sequence shown here is derived from an EMBL/GenBank/DDBJ whole genome shotgun (WGS) entry which is preliminary data.</text>
</comment>
<keyword evidence="3" id="KW-1185">Reference proteome</keyword>
<sequence>MFLFIALCALCSASYLCTRTWCLAISLTDSLRSTIPATYILTVDAGKNKEQDDFYPFYLRALNKKFKVQIMEADHNPQIKHMAALVNLLQEEK</sequence>